<dbReference type="AlphaFoldDB" id="A0A075JXE5"/>
<gene>
    <name evidence="2" type="ORF">HY57_04440</name>
</gene>
<dbReference type="Proteomes" id="UP000027987">
    <property type="component" value="Chromosome"/>
</dbReference>
<dbReference type="HOGENOM" id="CLU_171854_5_2_6"/>
<dbReference type="KEGG" id="dja:HY57_04440"/>
<dbReference type="EMBL" id="CP008884">
    <property type="protein sequence ID" value="AIF46564.1"/>
    <property type="molecule type" value="Genomic_DNA"/>
</dbReference>
<evidence type="ECO:0000313" key="3">
    <source>
        <dbReference type="Proteomes" id="UP000027987"/>
    </source>
</evidence>
<dbReference type="RefSeq" id="WP_019464295.1">
    <property type="nucleotide sequence ID" value="NZ_ALOY01000119.1"/>
</dbReference>
<dbReference type="Pfam" id="PF04964">
    <property type="entry name" value="Flp_Fap"/>
    <property type="match status" value="1"/>
</dbReference>
<keyword evidence="1" id="KW-1133">Transmembrane helix</keyword>
<name>A0A075JXE5_9GAMM</name>
<accession>A0A075JXE5</accession>
<dbReference type="PATRIC" id="fig|1217721.7.peg.928"/>
<proteinExistence type="predicted"/>
<reference evidence="2 3" key="1">
    <citation type="submission" date="2014-07" db="EMBL/GenBank/DDBJ databases">
        <title>Complete Genome Sequence of Dyella japonica Strain A8 Isolated from Malaysian Tropical Soil.</title>
        <authorList>
            <person name="Hui R.K.H."/>
            <person name="Chen J.-W."/>
            <person name="Chan K.-G."/>
            <person name="Leung F.C.C."/>
        </authorList>
    </citation>
    <scope>NUCLEOTIDE SEQUENCE [LARGE SCALE GENOMIC DNA]</scope>
    <source>
        <strain evidence="2 3">A8</strain>
    </source>
</reference>
<keyword evidence="3" id="KW-1185">Reference proteome</keyword>
<sequence length="61" mass="6320">MNTMIRKFLTEEDGITAVEYGILAAVVAVAILAIFGGTGANSLQGVYTTIMTALTNAVNKA</sequence>
<keyword evidence="1" id="KW-0472">Membrane</keyword>
<dbReference type="STRING" id="1217721.HY57_04440"/>
<keyword evidence="1" id="KW-0812">Transmembrane</keyword>
<dbReference type="InterPro" id="IPR007047">
    <property type="entry name" value="Flp_Fap"/>
</dbReference>
<organism evidence="2 3">
    <name type="scientific">Dyella japonica A8</name>
    <dbReference type="NCBI Taxonomy" id="1217721"/>
    <lineage>
        <taxon>Bacteria</taxon>
        <taxon>Pseudomonadati</taxon>
        <taxon>Pseudomonadota</taxon>
        <taxon>Gammaproteobacteria</taxon>
        <taxon>Lysobacterales</taxon>
        <taxon>Rhodanobacteraceae</taxon>
        <taxon>Dyella</taxon>
    </lineage>
</organism>
<protein>
    <submittedName>
        <fullName evidence="2">Pilin</fullName>
    </submittedName>
</protein>
<evidence type="ECO:0000256" key="1">
    <source>
        <dbReference type="SAM" id="Phobius"/>
    </source>
</evidence>
<evidence type="ECO:0000313" key="2">
    <source>
        <dbReference type="EMBL" id="AIF46564.1"/>
    </source>
</evidence>
<feature type="transmembrane region" description="Helical" evidence="1">
    <location>
        <begin position="20"/>
        <end position="43"/>
    </location>
</feature>